<dbReference type="PRINTS" id="PR00111">
    <property type="entry name" value="ABHYDROLASE"/>
</dbReference>
<dbReference type="RefSeq" id="WP_160883180.1">
    <property type="nucleotide sequence ID" value="NZ_WURB01000002.1"/>
</dbReference>
<dbReference type="PANTHER" id="PTHR43798:SF31">
    <property type="entry name" value="AB HYDROLASE SUPERFAMILY PROTEIN YCLE"/>
    <property type="match status" value="1"/>
</dbReference>
<dbReference type="GO" id="GO:0016787">
    <property type="term" value="F:hydrolase activity"/>
    <property type="evidence" value="ECO:0007669"/>
    <property type="project" value="UniProtKB-KW"/>
</dbReference>
<dbReference type="SUPFAM" id="SSF53474">
    <property type="entry name" value="alpha/beta-Hydrolases"/>
    <property type="match status" value="1"/>
</dbReference>
<reference evidence="4 5" key="2">
    <citation type="submission" date="2020-01" db="EMBL/GenBank/DDBJ databases">
        <title>Microvirga sp. nov., an arsenate reduction bacterium isolated from Tibet hotspring sediments.</title>
        <authorList>
            <person name="Xian W.-D."/>
            <person name="Li W.-J."/>
        </authorList>
    </citation>
    <scope>NUCLEOTIDE SEQUENCE [LARGE SCALE GENOMIC DNA]</scope>
    <source>
        <strain evidence="4 5">KCTC 23863</strain>
    </source>
</reference>
<name>A0A7X3SN11_9HYPH</name>
<keyword evidence="5" id="KW-1185">Reference proteome</keyword>
<dbReference type="Gene3D" id="3.40.50.1820">
    <property type="entry name" value="alpha/beta hydrolase"/>
    <property type="match status" value="1"/>
</dbReference>
<feature type="signal peptide" evidence="2">
    <location>
        <begin position="1"/>
        <end position="22"/>
    </location>
</feature>
<dbReference type="InterPro" id="IPR029058">
    <property type="entry name" value="AB_hydrolase_fold"/>
</dbReference>
<feature type="chain" id="PRO_5030829166" evidence="2">
    <location>
        <begin position="23"/>
        <end position="303"/>
    </location>
</feature>
<dbReference type="InterPro" id="IPR000073">
    <property type="entry name" value="AB_hydrolase_1"/>
</dbReference>
<proteinExistence type="predicted"/>
<dbReference type="Pfam" id="PF00561">
    <property type="entry name" value="Abhydrolase_1"/>
    <property type="match status" value="1"/>
</dbReference>
<dbReference type="OrthoDB" id="9804723at2"/>
<evidence type="ECO:0000313" key="5">
    <source>
        <dbReference type="Proteomes" id="UP000436483"/>
    </source>
</evidence>
<dbReference type="PANTHER" id="PTHR43798">
    <property type="entry name" value="MONOACYLGLYCEROL LIPASE"/>
    <property type="match status" value="1"/>
</dbReference>
<sequence length="303" mass="33603">MKKVATFLVSLTISMGITSAIAQKQERPTLPELQFVEIPKHAQSKYTGDRWSFMEAGRTDAPPIVFLHGVGANSMHWRYQYHDLADDFRVIGWNAPGYMLTDALKAELPGCKDYADALKDFLEAMKLDRVNIVGNSFGTRVAQCFGMHYPDRIIKLAMTGTSRGLDVSKEEADKTMAERKRQVSSGGYGFGERVNALLGTNPSPETVETVRHVLRATNPKGFLHGVGLGLDSTYQPHVSGPKLTFPVLLIQGDSDRVNPLEEEGAVVLKHLPNARMEVLENIGHLPEVEAPERVNALLRDFFK</sequence>
<evidence type="ECO:0000313" key="4">
    <source>
        <dbReference type="EMBL" id="MXQ10579.1"/>
    </source>
</evidence>
<evidence type="ECO:0000256" key="2">
    <source>
        <dbReference type="SAM" id="SignalP"/>
    </source>
</evidence>
<reference evidence="4 5" key="1">
    <citation type="submission" date="2019-12" db="EMBL/GenBank/DDBJ databases">
        <authorList>
            <person name="Yuan C.-G."/>
        </authorList>
    </citation>
    <scope>NUCLEOTIDE SEQUENCE [LARGE SCALE GENOMIC DNA]</scope>
    <source>
        <strain evidence="4 5">KCTC 23863</strain>
    </source>
</reference>
<evidence type="ECO:0000259" key="3">
    <source>
        <dbReference type="Pfam" id="PF00561"/>
    </source>
</evidence>
<dbReference type="AlphaFoldDB" id="A0A7X3SN11"/>
<comment type="caution">
    <text evidence="4">The sequence shown here is derived from an EMBL/GenBank/DDBJ whole genome shotgun (WGS) entry which is preliminary data.</text>
</comment>
<accession>A0A7X3SN11</accession>
<organism evidence="4 5">
    <name type="scientific">Microvirga makkahensis</name>
    <dbReference type="NCBI Taxonomy" id="1128670"/>
    <lineage>
        <taxon>Bacteria</taxon>
        <taxon>Pseudomonadati</taxon>
        <taxon>Pseudomonadota</taxon>
        <taxon>Alphaproteobacteria</taxon>
        <taxon>Hyphomicrobiales</taxon>
        <taxon>Methylobacteriaceae</taxon>
        <taxon>Microvirga</taxon>
    </lineage>
</organism>
<keyword evidence="1 4" id="KW-0378">Hydrolase</keyword>
<protein>
    <submittedName>
        <fullName evidence="4">Alpha/beta fold hydrolase</fullName>
    </submittedName>
</protein>
<dbReference type="GO" id="GO:0016020">
    <property type="term" value="C:membrane"/>
    <property type="evidence" value="ECO:0007669"/>
    <property type="project" value="TreeGrafter"/>
</dbReference>
<dbReference type="InterPro" id="IPR050266">
    <property type="entry name" value="AB_hydrolase_sf"/>
</dbReference>
<evidence type="ECO:0000256" key="1">
    <source>
        <dbReference type="ARBA" id="ARBA00022801"/>
    </source>
</evidence>
<feature type="domain" description="AB hydrolase-1" evidence="3">
    <location>
        <begin position="62"/>
        <end position="286"/>
    </location>
</feature>
<dbReference type="EMBL" id="WURB01000002">
    <property type="protein sequence ID" value="MXQ10579.1"/>
    <property type="molecule type" value="Genomic_DNA"/>
</dbReference>
<dbReference type="Proteomes" id="UP000436483">
    <property type="component" value="Unassembled WGS sequence"/>
</dbReference>
<keyword evidence="2" id="KW-0732">Signal</keyword>
<gene>
    <name evidence="4" type="ORF">GR328_03760</name>
</gene>